<dbReference type="VEuPathDB" id="GiardiaDB:GLP15_772"/>
<dbReference type="OMA" id="ICETIYI"/>
<organism evidence="1 2">
    <name type="scientific">Giardia intestinalis (strain P15)</name>
    <name type="common">Giardia lamblia</name>
    <dbReference type="NCBI Taxonomy" id="658858"/>
    <lineage>
        <taxon>Eukaryota</taxon>
        <taxon>Metamonada</taxon>
        <taxon>Diplomonadida</taxon>
        <taxon>Hexamitidae</taxon>
        <taxon>Giardiinae</taxon>
        <taxon>Giardia</taxon>
    </lineage>
</organism>
<dbReference type="OrthoDB" id="10251027at2759"/>
<accession>E1EXY1</accession>
<name>E1EXY1_GIAIA</name>
<reference evidence="1 2" key="1">
    <citation type="journal article" date="2010" name="BMC Genomics">
        <title>Genome analysis and comparative genomics of a Giardia intestinalis assemblage E isolate.</title>
        <authorList>
            <person name="Jerlstrom-Hultqvist J."/>
            <person name="Franzen O."/>
            <person name="Ankarklev J."/>
            <person name="Xu F."/>
            <person name="Nohynkova E."/>
            <person name="Andersson J.O."/>
            <person name="Svard S.G."/>
            <person name="Andersson B."/>
        </authorList>
    </citation>
    <scope>NUCLEOTIDE SEQUENCE [LARGE SCALE GENOMIC DNA]</scope>
    <source>
        <strain evidence="1 2">P15</strain>
    </source>
</reference>
<protein>
    <submittedName>
        <fullName evidence="1">Uncharacterized protein</fullName>
    </submittedName>
</protein>
<dbReference type="EMBL" id="ACVC01000054">
    <property type="protein sequence ID" value="EFO64965.1"/>
    <property type="molecule type" value="Genomic_DNA"/>
</dbReference>
<evidence type="ECO:0000313" key="1">
    <source>
        <dbReference type="EMBL" id="EFO64965.1"/>
    </source>
</evidence>
<dbReference type="Proteomes" id="UP000008974">
    <property type="component" value="Unassembled WGS sequence"/>
</dbReference>
<proteinExistence type="predicted"/>
<gene>
    <name evidence="1" type="ORF">GLP15_772</name>
</gene>
<sequence>MPPCTVELSLYLLAWDKVYAYLHYRDLPVFNKTNKHEPFGVFFPAGRPCLIKYQNVELAGEKLDAEWSAACKPTASSPKTLFLFNVHAEPADGLSELSLATVYSIGGDIFFGDRSLLISKFEGLFPTPEMYTTSAAQLSGFEFVVRAVHLYISKALLITLYSGDSAALNAPPEQGVLHQMRTSVRGISSLSTSLVASVELQEQEYNENLAALATLVAPGSVQRSFSCPSSEPNLFTQLARLLGDVFIPIYLFDFSSGETPSVDSSESILQAYRGERFFISLVADVEVYNKPSSLTWIHRTTTPYFCGTTLRFFLDDMHKIIQLFFQKIELRPVIYLYPAATMDDCDAEIDLVQYSSKSGLFGAVILVPFLCTHAFLSSAEACIDVAANIFTYCFLSWAVSSILSYSTTHTRMKSSLTDFFMLSLFYQYKSLILSFLSDSGLCMDAYHTYDPQFLEYVAVDRLLRDIHALRQMTYYRYDRRLDLQIYEFIICLHKSASLNLYSTQTSSKYLSDMAKLFAFSLGLDLPSSILTNTWMQDNLIKEVECAFFSPILTRYVALHDGSHVLHTKNRTVMSSTSHMSFLPTVMFVCGPADKAYITYFEQHADPVRSIFSHPLQSGSSQNSVFSCLKTLLLLPSNVIGSSSSCLQLRPMKDVLMDAKDVFAEVAIYLSPPMTYTFSLLENDHIRFTTYSKHVILSAATIYAQFYSKLYTLPQVTVQSELLRLAESVSIVNTIPSKLSCLFCPYYTRNSFFLQIVTPKVLKTLHSQELPEDGQFKIPDGILCVSTAAQECSQSLSAAVELAKIISSTHNQARVLEQLYIRSHREDNRHLSVLTHFNSNFSIPFCSLRLLLDKKVQNERPIVVFKAELNLIFKSISTSTDEYFSIDGVSSPTPLTNVMFIHILHPGSFRDLVKVFYARDFSNLQLSSGIVMSYPSTNRFVTRHARSGILGIVEPFLLFVCPRGNPPNPLYLVEALNMSARNAHLHFLYKIGAELSQMGTINADLIDIIMSTVETQGIFSQLSIYFLVMSKLLFVLRSIILNEMSSVIPSLRRAAASYLYLIGDRVWLIDYLTTLLRIIRHYTDQSSAIVAAGIVKSLLPIFCRVDAGLYLLLQLCIQGVCSKERKALDTNRDGLRTVVLTDTECRCNLVYNMDFCAQVLRNAAIFSYTRATGPTVSSFDLQRSCSPTCLCDLDGQKLSSGCENKPKTACTLRTMLGIQRKVTELIDLLMNPTSVHSLRVIKSLDDVSELVQSVLFYAVTRIRLLSEVEWLSKLPSICETIYIYIGRYSEGSDVPCTQSDIAKYPEPIRTKVQKIHFQMLGNLLSIPIKQHALVIVDQDERGSSPYWATMYQLLSHLIHINIPISEFTLSSVLHLLVKLGTDLHLAPQCRQMALQLTYMLLSRTNIVTPVAPAHFLYIDVIIGAFGTCRAIHSLTFLEWTLEVQPYITYFMNNFGGYAFNPQRPSIPRIFSFMEPACPDCFFGTCTCSFLSDSLYYRSVREMSHEPFLKKMLALGQTVLSMLNIPVAICGDMRIYNDYEQSFTSRIEELRKPRIEERMDFIAKIMRSPEEPQDVDNPSQQMLTSTELAREEMRLIQGYCMHSQDGELRLLAQRVLKLITLILGNTIAKYDVPATGKLILRDAPHRNKMLDKSELVLIHFRDKCVCMRSYSNS</sequence>
<evidence type="ECO:0000313" key="2">
    <source>
        <dbReference type="Proteomes" id="UP000008974"/>
    </source>
</evidence>
<comment type="caution">
    <text evidence="1">The sequence shown here is derived from an EMBL/GenBank/DDBJ whole genome shotgun (WGS) entry which is preliminary data.</text>
</comment>